<evidence type="ECO:0000313" key="2">
    <source>
        <dbReference type="EMBL" id="CAB3809153.1"/>
    </source>
</evidence>
<feature type="transmembrane region" description="Helical" evidence="1">
    <location>
        <begin position="67"/>
        <end position="87"/>
    </location>
</feature>
<name>A0A6S7CGI0_9BURK</name>
<protein>
    <submittedName>
        <fullName evidence="2">Uncharacterized protein</fullName>
    </submittedName>
</protein>
<evidence type="ECO:0000313" key="3">
    <source>
        <dbReference type="Proteomes" id="UP000494365"/>
    </source>
</evidence>
<keyword evidence="3" id="KW-1185">Reference proteome</keyword>
<gene>
    <name evidence="2" type="ORF">LMG28614_06962</name>
</gene>
<feature type="transmembrane region" description="Helical" evidence="1">
    <location>
        <begin position="123"/>
        <end position="145"/>
    </location>
</feature>
<accession>A0A6S7CGI0</accession>
<evidence type="ECO:0000256" key="1">
    <source>
        <dbReference type="SAM" id="Phobius"/>
    </source>
</evidence>
<dbReference type="RefSeq" id="WP_175153805.1">
    <property type="nucleotide sequence ID" value="NZ_CADIKK010000067.1"/>
</dbReference>
<keyword evidence="1" id="KW-1133">Transmembrane helix</keyword>
<dbReference type="Proteomes" id="UP000494365">
    <property type="component" value="Unassembled WGS sequence"/>
</dbReference>
<keyword evidence="1" id="KW-0472">Membrane</keyword>
<feature type="transmembrane region" description="Helical" evidence="1">
    <location>
        <begin position="36"/>
        <end position="55"/>
    </location>
</feature>
<reference evidence="2 3" key="1">
    <citation type="submission" date="2020-04" db="EMBL/GenBank/DDBJ databases">
        <authorList>
            <person name="De Canck E."/>
        </authorList>
    </citation>
    <scope>NUCLEOTIDE SEQUENCE [LARGE SCALE GENOMIC DNA]</scope>
    <source>
        <strain evidence="2 3">LMG 28614</strain>
    </source>
</reference>
<organism evidence="2 3">
    <name type="scientific">Paraburkholderia ultramafica</name>
    <dbReference type="NCBI Taxonomy" id="1544867"/>
    <lineage>
        <taxon>Bacteria</taxon>
        <taxon>Pseudomonadati</taxon>
        <taxon>Pseudomonadota</taxon>
        <taxon>Betaproteobacteria</taxon>
        <taxon>Burkholderiales</taxon>
        <taxon>Burkholderiaceae</taxon>
        <taxon>Paraburkholderia</taxon>
    </lineage>
</organism>
<proteinExistence type="predicted"/>
<feature type="transmembrane region" description="Helical" evidence="1">
    <location>
        <begin position="94"/>
        <end position="111"/>
    </location>
</feature>
<dbReference type="EMBL" id="CADIKK010000067">
    <property type="protein sequence ID" value="CAB3809153.1"/>
    <property type="molecule type" value="Genomic_DNA"/>
</dbReference>
<sequence length="158" mass="17210">MSGKDIARVADDADIGRWFATNAGNPPGVQRYQNRAGRTTTGLILLICWWSLVQLPLDVDVRESDMWMILIVAARLIVTVIGLAAVIDVRFAHASFSFLCSVSVLAIAPQLPLEFQRSLESALVLAIDCIGKAALILTICVQSLCEMPKEDSGRRKIG</sequence>
<keyword evidence="1" id="KW-0812">Transmembrane</keyword>
<dbReference type="AlphaFoldDB" id="A0A6S7CGI0"/>